<dbReference type="PANTHER" id="PTHR42850:SF7">
    <property type="entry name" value="BIS(5'-NUCLEOSYL)-TETRAPHOSPHATASE PRPE [ASYMMETRICAL]"/>
    <property type="match status" value="1"/>
</dbReference>
<evidence type="ECO:0000313" key="3">
    <source>
        <dbReference type="Proteomes" id="UP001596071"/>
    </source>
</evidence>
<evidence type="ECO:0000259" key="1">
    <source>
        <dbReference type="Pfam" id="PF00149"/>
    </source>
</evidence>
<gene>
    <name evidence="2" type="primary">prpE</name>
    <name evidence="2" type="ORF">ACFPTP_15410</name>
</gene>
<dbReference type="Pfam" id="PF00149">
    <property type="entry name" value="Metallophos"/>
    <property type="match status" value="1"/>
</dbReference>
<dbReference type="Gene3D" id="3.60.21.10">
    <property type="match status" value="1"/>
</dbReference>
<sequence length="246" mass="27876">MKLDIIGDIHGCYDELLSLIEKLGYSFASGLPFHQDGRRLAFVGDAMDRGPASLNTLELMFKLQDNHSLIYSPGNHCNKLYRLAKGSNVQKKNGLETTVAELNALPPKEKTRFLDRYRQFYEALPLYENLDNGKLIIAHAGIREQMIGEPFSKKIQSFVLYGDTTGETLPDGRPVRRDWAKMYFGDAWIVYGHTPVTEARFVNRTVNIDTGCVFGGKLTAVRYPEMEIVSVTSQQPHIPEKFTHFD</sequence>
<protein>
    <submittedName>
        <fullName evidence="2">Bis(5'-nucleosyl)-tetraphosphatase PrpE</fullName>
    </submittedName>
</protein>
<feature type="domain" description="Calcineurin-like phosphoesterase" evidence="1">
    <location>
        <begin position="1"/>
        <end position="196"/>
    </location>
</feature>
<dbReference type="SUPFAM" id="SSF56300">
    <property type="entry name" value="Metallo-dependent phosphatases"/>
    <property type="match status" value="1"/>
</dbReference>
<comment type="caution">
    <text evidence="2">The sequence shown here is derived from an EMBL/GenBank/DDBJ whole genome shotgun (WGS) entry which is preliminary data.</text>
</comment>
<dbReference type="NCBIfam" id="NF010148">
    <property type="entry name" value="PRK13625.1"/>
    <property type="match status" value="1"/>
</dbReference>
<dbReference type="InterPro" id="IPR050126">
    <property type="entry name" value="Ap4A_hydrolase"/>
</dbReference>
<dbReference type="RefSeq" id="WP_381446570.1">
    <property type="nucleotide sequence ID" value="NZ_JBHSNP010000028.1"/>
</dbReference>
<dbReference type="InterPro" id="IPR029052">
    <property type="entry name" value="Metallo-depent_PP-like"/>
</dbReference>
<dbReference type="PRINTS" id="PR00114">
    <property type="entry name" value="STPHPHTASE"/>
</dbReference>
<dbReference type="InterPro" id="IPR041780">
    <property type="entry name" value="MPP_PrpE-like"/>
</dbReference>
<dbReference type="EMBL" id="JBHSNP010000028">
    <property type="protein sequence ID" value="MFC5604621.1"/>
    <property type="molecule type" value="Genomic_DNA"/>
</dbReference>
<dbReference type="InterPro" id="IPR004843">
    <property type="entry name" value="Calcineurin-like_PHP"/>
</dbReference>
<name>A0ABW0U1W3_9BACL</name>
<dbReference type="PANTHER" id="PTHR42850">
    <property type="entry name" value="METALLOPHOSPHOESTERASE"/>
    <property type="match status" value="1"/>
</dbReference>
<dbReference type="InterPro" id="IPR006186">
    <property type="entry name" value="Ser/Thr-sp_prot-phosphatase"/>
</dbReference>
<dbReference type="Proteomes" id="UP001596071">
    <property type="component" value="Unassembled WGS sequence"/>
</dbReference>
<accession>A0ABW0U1W3</accession>
<reference evidence="3" key="1">
    <citation type="journal article" date="2019" name="Int. J. Syst. Evol. Microbiol.">
        <title>The Global Catalogue of Microorganisms (GCM) 10K type strain sequencing project: providing services to taxonomists for standard genome sequencing and annotation.</title>
        <authorList>
            <consortium name="The Broad Institute Genomics Platform"/>
            <consortium name="The Broad Institute Genome Sequencing Center for Infectious Disease"/>
            <person name="Wu L."/>
            <person name="Ma J."/>
        </authorList>
    </citation>
    <scope>NUCLEOTIDE SEQUENCE [LARGE SCALE GENOMIC DNA]</scope>
    <source>
        <strain evidence="3">KACC 11299</strain>
    </source>
</reference>
<evidence type="ECO:0000313" key="2">
    <source>
        <dbReference type="EMBL" id="MFC5604621.1"/>
    </source>
</evidence>
<dbReference type="CDD" id="cd07423">
    <property type="entry name" value="MPP_Prp_like"/>
    <property type="match status" value="1"/>
</dbReference>
<keyword evidence="3" id="KW-1185">Reference proteome</keyword>
<organism evidence="2 3">
    <name type="scientific">Sporosarcina koreensis</name>
    <dbReference type="NCBI Taxonomy" id="334735"/>
    <lineage>
        <taxon>Bacteria</taxon>
        <taxon>Bacillati</taxon>
        <taxon>Bacillota</taxon>
        <taxon>Bacilli</taxon>
        <taxon>Bacillales</taxon>
        <taxon>Caryophanaceae</taxon>
        <taxon>Sporosarcina</taxon>
    </lineage>
</organism>
<proteinExistence type="predicted"/>